<protein>
    <recommendedName>
        <fullName evidence="7 13">Triosephosphate isomerase</fullName>
        <shortName evidence="13">TIM</shortName>
        <shortName evidence="13">TPI</shortName>
        <ecNumber evidence="6 13">5.3.1.1</ecNumber>
    </recommendedName>
    <alternativeName>
        <fullName evidence="13">Triose-phosphate isomerase</fullName>
    </alternativeName>
</protein>
<dbReference type="PROSITE" id="PS51440">
    <property type="entry name" value="TIM_2"/>
    <property type="match status" value="1"/>
</dbReference>
<dbReference type="CDD" id="cd00311">
    <property type="entry name" value="TIM"/>
    <property type="match status" value="1"/>
</dbReference>
<feature type="binding site" evidence="13">
    <location>
        <position position="175"/>
    </location>
    <ligand>
        <name>substrate</name>
    </ligand>
</feature>
<keyword evidence="9 13" id="KW-0963">Cytoplasm</keyword>
<dbReference type="GO" id="GO:0006094">
    <property type="term" value="P:gluconeogenesis"/>
    <property type="evidence" value="ECO:0007669"/>
    <property type="project" value="UniProtKB-UniRule"/>
</dbReference>
<evidence type="ECO:0000256" key="10">
    <source>
        <dbReference type="ARBA" id="ARBA00023152"/>
    </source>
</evidence>
<comment type="subcellular location">
    <subcellularLocation>
        <location evidence="13 14">Cytoplasm</location>
    </subcellularLocation>
</comment>
<reference evidence="15 16" key="1">
    <citation type="journal article" date="2012" name="J. Bacteriol.">
        <title>Genome sequence of an alkane-degrading bacterium, Alcanivorax pacificus type strain W11-5, isolated from deep sea sediment.</title>
        <authorList>
            <person name="Lai Q."/>
            <person name="Shao Z."/>
        </authorList>
    </citation>
    <scope>NUCLEOTIDE SEQUENCE [LARGE SCALE GENOMIC DNA]</scope>
    <source>
        <strain evidence="15 16">W11-5</strain>
    </source>
</reference>
<evidence type="ECO:0000256" key="12">
    <source>
        <dbReference type="ARBA" id="ARBA00055680"/>
    </source>
</evidence>
<dbReference type="HOGENOM" id="CLU_024251_2_3_6"/>
<dbReference type="InterPro" id="IPR022896">
    <property type="entry name" value="TrioseP_Isoase_bac/euk"/>
</dbReference>
<evidence type="ECO:0000256" key="6">
    <source>
        <dbReference type="ARBA" id="ARBA00011940"/>
    </source>
</evidence>
<dbReference type="OrthoDB" id="9809429at2"/>
<keyword evidence="16" id="KW-1185">Reference proteome</keyword>
<dbReference type="UniPathway" id="UPA00138"/>
<evidence type="ECO:0000256" key="1">
    <source>
        <dbReference type="ARBA" id="ARBA00000474"/>
    </source>
</evidence>
<dbReference type="Gene3D" id="3.20.20.70">
    <property type="entry name" value="Aldolase class I"/>
    <property type="match status" value="1"/>
</dbReference>
<dbReference type="GO" id="GO:0046166">
    <property type="term" value="P:glyceraldehyde-3-phosphate biosynthetic process"/>
    <property type="evidence" value="ECO:0007669"/>
    <property type="project" value="TreeGrafter"/>
</dbReference>
<evidence type="ECO:0000256" key="4">
    <source>
        <dbReference type="ARBA" id="ARBA00007422"/>
    </source>
</evidence>
<evidence type="ECO:0000256" key="13">
    <source>
        <dbReference type="HAMAP-Rule" id="MF_00147"/>
    </source>
</evidence>
<evidence type="ECO:0000256" key="9">
    <source>
        <dbReference type="ARBA" id="ARBA00022490"/>
    </source>
</evidence>
<dbReference type="RefSeq" id="WP_008733154.1">
    <property type="nucleotide sequence ID" value="NZ_CP004387.1"/>
</dbReference>
<dbReference type="InterPro" id="IPR035990">
    <property type="entry name" value="TIM_sf"/>
</dbReference>
<comment type="catalytic activity">
    <reaction evidence="1 13 14">
        <text>D-glyceraldehyde 3-phosphate = dihydroxyacetone phosphate</text>
        <dbReference type="Rhea" id="RHEA:18585"/>
        <dbReference type="ChEBI" id="CHEBI:57642"/>
        <dbReference type="ChEBI" id="CHEBI:59776"/>
        <dbReference type="EC" id="5.3.1.1"/>
    </reaction>
</comment>
<comment type="pathway">
    <text evidence="13 14">Carbohydrate degradation; glycolysis; D-glyceraldehyde 3-phosphate from glycerone phosphate: step 1/1.</text>
</comment>
<feature type="binding site" evidence="13">
    <location>
        <begin position="13"/>
        <end position="15"/>
    </location>
    <ligand>
        <name>substrate</name>
    </ligand>
</feature>
<dbReference type="GO" id="GO:0004807">
    <property type="term" value="F:triose-phosphate isomerase activity"/>
    <property type="evidence" value="ECO:0007669"/>
    <property type="project" value="UniProtKB-UniRule"/>
</dbReference>
<dbReference type="GO" id="GO:0006096">
    <property type="term" value="P:glycolytic process"/>
    <property type="evidence" value="ECO:0007669"/>
    <property type="project" value="UniProtKB-UniRule"/>
</dbReference>
<dbReference type="FunFam" id="3.20.20.70:FF:000020">
    <property type="entry name" value="Triosephosphate isomerase"/>
    <property type="match status" value="1"/>
</dbReference>
<dbReference type="KEGG" id="apac:S7S_16510"/>
<dbReference type="InterPro" id="IPR013785">
    <property type="entry name" value="Aldolase_TIM"/>
</dbReference>
<evidence type="ECO:0000256" key="5">
    <source>
        <dbReference type="ARBA" id="ARBA00011738"/>
    </source>
</evidence>
<dbReference type="STRING" id="391936.S7S_16510"/>
<feature type="active site" description="Electrophile" evidence="13">
    <location>
        <position position="97"/>
    </location>
</feature>
<proteinExistence type="inferred from homology"/>
<comment type="subunit">
    <text evidence="5 13 14">Homodimer.</text>
</comment>
<dbReference type="Proteomes" id="UP000006764">
    <property type="component" value="Chromosome"/>
</dbReference>
<dbReference type="EC" id="5.3.1.1" evidence="6 13"/>
<dbReference type="NCBIfam" id="TIGR00419">
    <property type="entry name" value="tim"/>
    <property type="match status" value="1"/>
</dbReference>
<dbReference type="SUPFAM" id="SSF51351">
    <property type="entry name" value="Triosephosphate isomerase (TIM)"/>
    <property type="match status" value="1"/>
</dbReference>
<accession>A0A0B4XMU3</accession>
<dbReference type="InterPro" id="IPR020861">
    <property type="entry name" value="Triosephosphate_isomerase_AS"/>
</dbReference>
<dbReference type="PROSITE" id="PS00171">
    <property type="entry name" value="TIM_1"/>
    <property type="match status" value="1"/>
</dbReference>
<comment type="similarity">
    <text evidence="4 13 14">Belongs to the triosephosphate isomerase family.</text>
</comment>
<evidence type="ECO:0000256" key="7">
    <source>
        <dbReference type="ARBA" id="ARBA00019397"/>
    </source>
</evidence>
<evidence type="ECO:0000256" key="14">
    <source>
        <dbReference type="RuleBase" id="RU363013"/>
    </source>
</evidence>
<organism evidence="15 16">
    <name type="scientific">Isoalcanivorax pacificus W11-5</name>
    <dbReference type="NCBI Taxonomy" id="391936"/>
    <lineage>
        <taxon>Bacteria</taxon>
        <taxon>Pseudomonadati</taxon>
        <taxon>Pseudomonadota</taxon>
        <taxon>Gammaproteobacteria</taxon>
        <taxon>Oceanospirillales</taxon>
        <taxon>Alcanivoracaceae</taxon>
        <taxon>Isoalcanivorax</taxon>
    </lineage>
</organism>
<evidence type="ECO:0000256" key="2">
    <source>
        <dbReference type="ARBA" id="ARBA00004742"/>
    </source>
</evidence>
<dbReference type="AlphaFoldDB" id="A0A0B4XMU3"/>
<evidence type="ECO:0000256" key="11">
    <source>
        <dbReference type="ARBA" id="ARBA00023235"/>
    </source>
</evidence>
<sequence>MATSPRTPLIAGNWKMHGRLTMARELASAVAHGAPAGIDVLLCPPFPYLAPVAVTLQGSHVHLGAQNLATEAEGAYTGEVSGDMLADLQCGYVLVGHSERRTLYGETDDVVAAKFQRAQAAGLTPVLCIGETLAEREAGDTETVIARQLDAVLAQVGVEALQQAVLAYEPVWAIGTGLTATPAQAQAVHRFIRARIEARDGQIAASLRILYGGSVKADNAASLLAETDIDGGLIGGASLDADSFLAICQAATAQ</sequence>
<comment type="pathway">
    <text evidence="3">Carbohydrate metabolism; erythritol degradation.</text>
</comment>
<dbReference type="Pfam" id="PF00121">
    <property type="entry name" value="TIM"/>
    <property type="match status" value="1"/>
</dbReference>
<keyword evidence="8 13" id="KW-0312">Gluconeogenesis</keyword>
<dbReference type="HAMAP" id="MF_00147_B">
    <property type="entry name" value="TIM_B"/>
    <property type="match status" value="1"/>
</dbReference>
<dbReference type="InterPro" id="IPR000652">
    <property type="entry name" value="Triosephosphate_isomerase"/>
</dbReference>
<name>A0A0B4XMU3_9GAMM</name>
<keyword evidence="11 13" id="KW-0413">Isomerase</keyword>
<evidence type="ECO:0000256" key="8">
    <source>
        <dbReference type="ARBA" id="ARBA00022432"/>
    </source>
</evidence>
<feature type="binding site" evidence="13">
    <location>
        <begin position="235"/>
        <end position="236"/>
    </location>
    <ligand>
        <name>substrate</name>
    </ligand>
</feature>
<keyword evidence="10 13" id="KW-0324">Glycolysis</keyword>
<dbReference type="GO" id="GO:0019563">
    <property type="term" value="P:glycerol catabolic process"/>
    <property type="evidence" value="ECO:0007669"/>
    <property type="project" value="TreeGrafter"/>
</dbReference>
<feature type="active site" description="Proton acceptor" evidence="13">
    <location>
        <position position="169"/>
    </location>
</feature>
<evidence type="ECO:0000313" key="16">
    <source>
        <dbReference type="Proteomes" id="UP000006764"/>
    </source>
</evidence>
<evidence type="ECO:0000313" key="15">
    <source>
        <dbReference type="EMBL" id="AJD49714.1"/>
    </source>
</evidence>
<feature type="binding site" evidence="13">
    <location>
        <position position="214"/>
    </location>
    <ligand>
        <name>substrate</name>
    </ligand>
</feature>
<evidence type="ECO:0000256" key="3">
    <source>
        <dbReference type="ARBA" id="ARBA00004939"/>
    </source>
</evidence>
<dbReference type="PANTHER" id="PTHR21139">
    <property type="entry name" value="TRIOSEPHOSPHATE ISOMERASE"/>
    <property type="match status" value="1"/>
</dbReference>
<comment type="pathway">
    <text evidence="2 13 14">Carbohydrate biosynthesis; gluconeogenesis.</text>
</comment>
<dbReference type="PANTHER" id="PTHR21139:SF42">
    <property type="entry name" value="TRIOSEPHOSPHATE ISOMERASE"/>
    <property type="match status" value="1"/>
</dbReference>
<gene>
    <name evidence="13" type="primary">tpiA</name>
    <name evidence="15" type="ORF">S7S_16510</name>
</gene>
<dbReference type="GO" id="GO:0005829">
    <property type="term" value="C:cytosol"/>
    <property type="evidence" value="ECO:0007669"/>
    <property type="project" value="TreeGrafter"/>
</dbReference>
<dbReference type="UniPathway" id="UPA00109">
    <property type="reaction ID" value="UER00189"/>
</dbReference>
<comment type="function">
    <text evidence="12 13">Involved in the gluconeogenesis. Catalyzes stereospecifically the conversion of dihydroxyacetone phosphate (DHAP) to D-glyceraldehyde-3-phosphate (G3P).</text>
</comment>
<dbReference type="EMBL" id="CP004387">
    <property type="protein sequence ID" value="AJD49714.1"/>
    <property type="molecule type" value="Genomic_DNA"/>
</dbReference>